<protein>
    <submittedName>
        <fullName evidence="1">Uncharacterized protein</fullName>
    </submittedName>
</protein>
<dbReference type="EMBL" id="JAYRBN010000061">
    <property type="protein sequence ID" value="KAL2739238.1"/>
    <property type="molecule type" value="Genomic_DNA"/>
</dbReference>
<gene>
    <name evidence="1" type="ORF">V1477_010627</name>
</gene>
<comment type="caution">
    <text evidence="1">The sequence shown here is derived from an EMBL/GenBank/DDBJ whole genome shotgun (WGS) entry which is preliminary data.</text>
</comment>
<evidence type="ECO:0000313" key="1">
    <source>
        <dbReference type="EMBL" id="KAL2739238.1"/>
    </source>
</evidence>
<evidence type="ECO:0000313" key="2">
    <source>
        <dbReference type="Proteomes" id="UP001607303"/>
    </source>
</evidence>
<keyword evidence="2" id="KW-1185">Reference proteome</keyword>
<dbReference type="Proteomes" id="UP001607303">
    <property type="component" value="Unassembled WGS sequence"/>
</dbReference>
<name>A0ABD2C2G4_VESMC</name>
<dbReference type="AlphaFoldDB" id="A0ABD2C2G4"/>
<reference evidence="1 2" key="1">
    <citation type="journal article" date="2024" name="Ann. Entomol. Soc. Am.">
        <title>Genomic analyses of the southern and eastern yellowjacket wasps (Hymenoptera: Vespidae) reveal evolutionary signatures of social life.</title>
        <authorList>
            <person name="Catto M.A."/>
            <person name="Caine P.B."/>
            <person name="Orr S.E."/>
            <person name="Hunt B.G."/>
            <person name="Goodisman M.A.D."/>
        </authorList>
    </citation>
    <scope>NUCLEOTIDE SEQUENCE [LARGE SCALE GENOMIC DNA]</scope>
    <source>
        <strain evidence="1">232</strain>
        <tissue evidence="1">Head and thorax</tissue>
    </source>
</reference>
<organism evidence="1 2">
    <name type="scientific">Vespula maculifrons</name>
    <name type="common">Eastern yellow jacket</name>
    <name type="synonym">Wasp</name>
    <dbReference type="NCBI Taxonomy" id="7453"/>
    <lineage>
        <taxon>Eukaryota</taxon>
        <taxon>Metazoa</taxon>
        <taxon>Ecdysozoa</taxon>
        <taxon>Arthropoda</taxon>
        <taxon>Hexapoda</taxon>
        <taxon>Insecta</taxon>
        <taxon>Pterygota</taxon>
        <taxon>Neoptera</taxon>
        <taxon>Endopterygota</taxon>
        <taxon>Hymenoptera</taxon>
        <taxon>Apocrita</taxon>
        <taxon>Aculeata</taxon>
        <taxon>Vespoidea</taxon>
        <taxon>Vespidae</taxon>
        <taxon>Vespinae</taxon>
        <taxon>Vespula</taxon>
    </lineage>
</organism>
<proteinExistence type="predicted"/>
<sequence>MDGYIDAQTNLKMWFNFTRTSKVVHTREGPTWLGKCPLMYTLLYNKYNLSLYR</sequence>
<accession>A0ABD2C2G4</accession>